<dbReference type="RefSeq" id="WP_417922256.1">
    <property type="nucleotide sequence ID" value="NZ_JBHSFS010000002.1"/>
</dbReference>
<accession>A0ABV9BBM5</accession>
<keyword evidence="2" id="KW-1185">Reference proteome</keyword>
<proteinExistence type="predicted"/>
<evidence type="ECO:0008006" key="3">
    <source>
        <dbReference type="Google" id="ProtNLM"/>
    </source>
</evidence>
<dbReference type="Proteomes" id="UP001595990">
    <property type="component" value="Unassembled WGS sequence"/>
</dbReference>
<dbReference type="EMBL" id="JBHSFS010000002">
    <property type="protein sequence ID" value="MFC4512176.1"/>
    <property type="molecule type" value="Genomic_DNA"/>
</dbReference>
<reference evidence="2" key="1">
    <citation type="journal article" date="2019" name="Int. J. Syst. Evol. Microbiol.">
        <title>The Global Catalogue of Microorganisms (GCM) 10K type strain sequencing project: providing services to taxonomists for standard genome sequencing and annotation.</title>
        <authorList>
            <consortium name="The Broad Institute Genomics Platform"/>
            <consortium name="The Broad Institute Genome Sequencing Center for Infectious Disease"/>
            <person name="Wu L."/>
            <person name="Ma J."/>
        </authorList>
    </citation>
    <scope>NUCLEOTIDE SEQUENCE [LARGE SCALE GENOMIC DNA]</scope>
    <source>
        <strain evidence="2">CECT 8064</strain>
    </source>
</reference>
<gene>
    <name evidence="1" type="ORF">ACFPEN_04425</name>
</gene>
<comment type="caution">
    <text evidence="1">The sequence shown here is derived from an EMBL/GenBank/DDBJ whole genome shotgun (WGS) entry which is preliminary data.</text>
</comment>
<organism evidence="1 2">
    <name type="scientific">Streptomyces ehimensis</name>
    <dbReference type="NCBI Taxonomy" id="68195"/>
    <lineage>
        <taxon>Bacteria</taxon>
        <taxon>Bacillati</taxon>
        <taxon>Actinomycetota</taxon>
        <taxon>Actinomycetes</taxon>
        <taxon>Kitasatosporales</taxon>
        <taxon>Streptomycetaceae</taxon>
        <taxon>Streptomyces</taxon>
    </lineage>
</organism>
<sequence length="198" mass="21454">MEAVLISAVSVLGTIAGALVTAVTAARSERRKDSAAQRQLEAQEETARRAQEYERAVEHRRWRRDRCQAAYLAFLQGLGNADRANQEFFRSLQETPSGGALDDTRLREIRERFKEAESLGHAVVLEGPESIADAAHELVGRLGSLVQDVRAYAQAHAASDGDLSGRGAAVHTAGMAYVSEHREFLGAARAALDDSEAP</sequence>
<evidence type="ECO:0000313" key="2">
    <source>
        <dbReference type="Proteomes" id="UP001595990"/>
    </source>
</evidence>
<protein>
    <recommendedName>
        <fullName evidence="3">Secreted protein</fullName>
    </recommendedName>
</protein>
<name>A0ABV9BBM5_9ACTN</name>
<evidence type="ECO:0000313" key="1">
    <source>
        <dbReference type="EMBL" id="MFC4512176.1"/>
    </source>
</evidence>